<dbReference type="Proteomes" id="UP001377830">
    <property type="component" value="Chromosome"/>
</dbReference>
<dbReference type="AlphaFoldDB" id="A0AAN0KIY0"/>
<proteinExistence type="predicted"/>
<dbReference type="EMBL" id="AP028908">
    <property type="protein sequence ID" value="BES83952.1"/>
    <property type="molecule type" value="Genomic_DNA"/>
</dbReference>
<evidence type="ECO:0000313" key="1">
    <source>
        <dbReference type="EMBL" id="BES83952.1"/>
    </source>
</evidence>
<gene>
    <name evidence="1" type="ORF">PEC302110_10490</name>
</gene>
<protein>
    <submittedName>
        <fullName evidence="1">Uncharacterized protein</fullName>
    </submittedName>
</protein>
<name>A0AAN0KIY0_9GAMM</name>
<keyword evidence="2" id="KW-1185">Reference proteome</keyword>
<sequence>MVFWDKFVEGDGFKLVLLRGGFSEHGGQSVFCTNLIRSKSWLHGQDFVINLKGRLAAFFTILPYSISPS</sequence>
<dbReference type="KEGG" id="parl:PEC302110_10490"/>
<reference evidence="2" key="1">
    <citation type="journal article" date="2024" name="Int. J. Syst. Evol. Microbiol.">
        <title>Pectobacterium araliae sp. nov., a pathogen causing bacterial soft rot of Japanese angelica tree in Japan.</title>
        <authorList>
            <person name="Sawada H."/>
            <person name="Someya N."/>
            <person name="Morohoshi T."/>
            <person name="Ono M."/>
            <person name="Satou M."/>
        </authorList>
    </citation>
    <scope>NUCLEOTIDE SEQUENCE [LARGE SCALE GENOMIC DNA]</scope>
    <source>
        <strain evidence="2">MAFF 302110</strain>
    </source>
</reference>
<organism evidence="1 2">
    <name type="scientific">Pectobacterium araliae</name>
    <dbReference type="NCBI Taxonomy" id="3073862"/>
    <lineage>
        <taxon>Bacteria</taxon>
        <taxon>Pseudomonadati</taxon>
        <taxon>Pseudomonadota</taxon>
        <taxon>Gammaproteobacteria</taxon>
        <taxon>Enterobacterales</taxon>
        <taxon>Pectobacteriaceae</taxon>
        <taxon>Pectobacterium</taxon>
    </lineage>
</organism>
<evidence type="ECO:0000313" key="2">
    <source>
        <dbReference type="Proteomes" id="UP001377830"/>
    </source>
</evidence>
<accession>A0AAN0KIY0</accession>